<dbReference type="Gene3D" id="2.120.10.10">
    <property type="match status" value="1"/>
</dbReference>
<dbReference type="STRING" id="1856405.BFC17_13285"/>
<sequence length="309" mass="35074">MKVTLKRLTRVCRGPTHNAFGDLVLFNGRLLVCYRQGAHHMSENGIIVIAEIDANGKPSRFQQLVSPGGDLRDPHFCVDNNRLYLLAHQRWLPSLGAAKTYTWFSDNGISWSSRHDPGPDNWWLWRATKFKGVHWGLAYHRPSEQLDLFAGHLRGKMHRVVTGAMSKQRHQLGYPNETDCYFTAQGEIIAVARRDADSFTAQLGRSLPPYTRWQWQDLGDYIGAPVLLPVNDEITLVCGRQFTGAKFVTRLWALHLATASLTPLATLPSGGDNSYPGMIFHNDKLYIAYYSSHIDNQSRMYLAELNYEI</sequence>
<dbReference type="AlphaFoldDB" id="A0A1E8FF40"/>
<dbReference type="EMBL" id="MJIC01000010">
    <property type="protein sequence ID" value="OFI34567.1"/>
    <property type="molecule type" value="Genomic_DNA"/>
</dbReference>
<proteinExistence type="predicted"/>
<dbReference type="OrthoDB" id="20875at2"/>
<dbReference type="SUPFAM" id="SSF50939">
    <property type="entry name" value="Sialidases"/>
    <property type="match status" value="1"/>
</dbReference>
<reference evidence="1 2" key="1">
    <citation type="submission" date="2016-09" db="EMBL/GenBank/DDBJ databases">
        <title>Alteromonas lipolytica, a new species isolated from sea water.</title>
        <authorList>
            <person name="Wu Y.-H."/>
            <person name="Cheng H."/>
            <person name="Xu X.-W."/>
        </authorList>
    </citation>
    <scope>NUCLEOTIDE SEQUENCE [LARGE SCALE GENOMIC DNA]</scope>
    <source>
        <strain evidence="1 2">JW12</strain>
    </source>
</reference>
<evidence type="ECO:0000313" key="1">
    <source>
        <dbReference type="EMBL" id="OFI34567.1"/>
    </source>
</evidence>
<organism evidence="1 2">
    <name type="scientific">Alteromonas lipolytica</name>
    <dbReference type="NCBI Taxonomy" id="1856405"/>
    <lineage>
        <taxon>Bacteria</taxon>
        <taxon>Pseudomonadati</taxon>
        <taxon>Pseudomonadota</taxon>
        <taxon>Gammaproteobacteria</taxon>
        <taxon>Alteromonadales</taxon>
        <taxon>Alteromonadaceae</taxon>
        <taxon>Alteromonas/Salinimonas group</taxon>
        <taxon>Alteromonas</taxon>
    </lineage>
</organism>
<name>A0A1E8FF40_9ALTE</name>
<dbReference type="Proteomes" id="UP000176037">
    <property type="component" value="Unassembled WGS sequence"/>
</dbReference>
<dbReference type="InterPro" id="IPR036278">
    <property type="entry name" value="Sialidase_sf"/>
</dbReference>
<evidence type="ECO:0000313" key="2">
    <source>
        <dbReference type="Proteomes" id="UP000176037"/>
    </source>
</evidence>
<dbReference type="RefSeq" id="WP_070175486.1">
    <property type="nucleotide sequence ID" value="NZ_BMJR01000001.1"/>
</dbReference>
<protein>
    <submittedName>
        <fullName evidence="1">Uncharacterized protein</fullName>
    </submittedName>
</protein>
<accession>A0A1E8FF40</accession>
<keyword evidence="2" id="KW-1185">Reference proteome</keyword>
<comment type="caution">
    <text evidence="1">The sequence shown here is derived from an EMBL/GenBank/DDBJ whole genome shotgun (WGS) entry which is preliminary data.</text>
</comment>
<gene>
    <name evidence="1" type="ORF">BFC17_13285</name>
</gene>